<dbReference type="PROSITE" id="PS00092">
    <property type="entry name" value="N6_MTASE"/>
    <property type="match status" value="1"/>
</dbReference>
<feature type="domain" description="Methyltransferase small" evidence="5">
    <location>
        <begin position="14"/>
        <end position="109"/>
    </location>
</feature>
<dbReference type="InterPro" id="IPR004557">
    <property type="entry name" value="PrmC-related"/>
</dbReference>
<keyword evidence="2 6" id="KW-0489">Methyltransferase</keyword>
<dbReference type="GO" id="GO:0035657">
    <property type="term" value="C:eRF1 methyltransferase complex"/>
    <property type="evidence" value="ECO:0007669"/>
    <property type="project" value="TreeGrafter"/>
</dbReference>
<dbReference type="Gene3D" id="3.40.50.150">
    <property type="entry name" value="Vaccinia Virus protein VP39"/>
    <property type="match status" value="1"/>
</dbReference>
<dbReference type="GO" id="GO:0008276">
    <property type="term" value="F:protein methyltransferase activity"/>
    <property type="evidence" value="ECO:0007669"/>
    <property type="project" value="TreeGrafter"/>
</dbReference>
<dbReference type="Pfam" id="PF05175">
    <property type="entry name" value="MTS"/>
    <property type="match status" value="1"/>
</dbReference>
<evidence type="ECO:0000259" key="5">
    <source>
        <dbReference type="Pfam" id="PF05175"/>
    </source>
</evidence>
<dbReference type="NCBIfam" id="TIGR00537">
    <property type="entry name" value="hemK_rel_arch"/>
    <property type="match status" value="1"/>
</dbReference>
<name>A0A2S2BRC0_9NOCA</name>
<dbReference type="PANTHER" id="PTHR45875">
    <property type="entry name" value="METHYLTRANSFERASE N6AMT1"/>
    <property type="match status" value="1"/>
</dbReference>
<dbReference type="InterPro" id="IPR007848">
    <property type="entry name" value="Small_mtfrase_dom"/>
</dbReference>
<dbReference type="Proteomes" id="UP000245711">
    <property type="component" value="Chromosome"/>
</dbReference>
<accession>A0A2S2BRC0</accession>
<dbReference type="SUPFAM" id="SSF53335">
    <property type="entry name" value="S-adenosyl-L-methionine-dependent methyltransferases"/>
    <property type="match status" value="1"/>
</dbReference>
<dbReference type="GO" id="GO:0032259">
    <property type="term" value="P:methylation"/>
    <property type="evidence" value="ECO:0007669"/>
    <property type="project" value="UniProtKB-KW"/>
</dbReference>
<dbReference type="CDD" id="cd02440">
    <property type="entry name" value="AdoMet_MTases"/>
    <property type="match status" value="1"/>
</dbReference>
<gene>
    <name evidence="6" type="ORF">CBI38_05875</name>
</gene>
<sequence length="215" mass="23110">MLLRLPGVYRPQDDTEMLADVIASEELGPSSRVLDLCAGTGALSVRAAEAGAGSVTAVDVSLRAVLSIRLNALTRRLPIRVLRGDLTESIRSERFDLIVSNPPYVPAHDDALPARGVARAWDAGKNGRALLDRICAQSPDVLAPGGVLLLTQSALSGIEKTQTMLEEQNLRVELAATAEIPFGPVLEGRRKMLEERGLIEPGQSREQIVVFRAAK</sequence>
<dbReference type="GO" id="GO:0008170">
    <property type="term" value="F:N-methyltransferase activity"/>
    <property type="evidence" value="ECO:0007669"/>
    <property type="project" value="UniProtKB-ARBA"/>
</dbReference>
<dbReference type="InterPro" id="IPR029063">
    <property type="entry name" value="SAM-dependent_MTases_sf"/>
</dbReference>
<evidence type="ECO:0000313" key="6">
    <source>
        <dbReference type="EMBL" id="AWK71176.1"/>
    </source>
</evidence>
<dbReference type="KEGG" id="roz:CBI38_05875"/>
<keyword evidence="4" id="KW-0949">S-adenosyl-L-methionine</keyword>
<keyword evidence="3 6" id="KW-0808">Transferase</keyword>
<dbReference type="AlphaFoldDB" id="A0A2S2BRC0"/>
<evidence type="ECO:0000256" key="1">
    <source>
        <dbReference type="ARBA" id="ARBA00006149"/>
    </source>
</evidence>
<dbReference type="RefSeq" id="WP_109327163.1">
    <property type="nucleotide sequence ID" value="NZ_CP021354.1"/>
</dbReference>
<protein>
    <submittedName>
        <fullName evidence="6">Methyltransferase</fullName>
    </submittedName>
</protein>
<comment type="similarity">
    <text evidence="1">Belongs to the eukaryotic/archaeal PrmC-related family.</text>
</comment>
<proteinExistence type="inferred from homology"/>
<dbReference type="InterPro" id="IPR052190">
    <property type="entry name" value="Euk-Arch_PrmC-MTase"/>
</dbReference>
<keyword evidence="7" id="KW-1185">Reference proteome</keyword>
<organism evidence="6 7">
    <name type="scientific">Rhodococcus oxybenzonivorans</name>
    <dbReference type="NCBI Taxonomy" id="1990687"/>
    <lineage>
        <taxon>Bacteria</taxon>
        <taxon>Bacillati</taxon>
        <taxon>Actinomycetota</taxon>
        <taxon>Actinomycetes</taxon>
        <taxon>Mycobacteriales</taxon>
        <taxon>Nocardiaceae</taxon>
        <taxon>Rhodococcus</taxon>
    </lineage>
</organism>
<dbReference type="InterPro" id="IPR002052">
    <property type="entry name" value="DNA_methylase_N6_adenine_CS"/>
</dbReference>
<evidence type="ECO:0000256" key="4">
    <source>
        <dbReference type="ARBA" id="ARBA00022691"/>
    </source>
</evidence>
<evidence type="ECO:0000313" key="7">
    <source>
        <dbReference type="Proteomes" id="UP000245711"/>
    </source>
</evidence>
<evidence type="ECO:0000256" key="2">
    <source>
        <dbReference type="ARBA" id="ARBA00022603"/>
    </source>
</evidence>
<dbReference type="GO" id="GO:0008757">
    <property type="term" value="F:S-adenosylmethionine-dependent methyltransferase activity"/>
    <property type="evidence" value="ECO:0007669"/>
    <property type="project" value="TreeGrafter"/>
</dbReference>
<dbReference type="EMBL" id="CP021354">
    <property type="protein sequence ID" value="AWK71176.1"/>
    <property type="molecule type" value="Genomic_DNA"/>
</dbReference>
<dbReference type="PANTHER" id="PTHR45875:SF1">
    <property type="entry name" value="METHYLTRANSFERASE N6AMT1"/>
    <property type="match status" value="1"/>
</dbReference>
<evidence type="ECO:0000256" key="3">
    <source>
        <dbReference type="ARBA" id="ARBA00022679"/>
    </source>
</evidence>
<dbReference type="GO" id="GO:0003676">
    <property type="term" value="F:nucleic acid binding"/>
    <property type="evidence" value="ECO:0007669"/>
    <property type="project" value="InterPro"/>
</dbReference>
<reference evidence="6 7" key="1">
    <citation type="submission" date="2017-05" db="EMBL/GenBank/DDBJ databases">
        <title>Isolation of Rhodococcus sp. S2-17 biodegrading of BP-3.</title>
        <authorList>
            <person name="Lee Y."/>
            <person name="Kim K.H."/>
            <person name="Chun B.H."/>
            <person name="Jung H.S."/>
            <person name="Jeon C.O."/>
        </authorList>
    </citation>
    <scope>NUCLEOTIDE SEQUENCE [LARGE SCALE GENOMIC DNA]</scope>
    <source>
        <strain evidence="6 7">S2-17</strain>
    </source>
</reference>
<dbReference type="OrthoDB" id="8746524at2"/>